<organism evidence="2 3">
    <name type="scientific">Sporotomaculum syntrophicum</name>
    <dbReference type="NCBI Taxonomy" id="182264"/>
    <lineage>
        <taxon>Bacteria</taxon>
        <taxon>Bacillati</taxon>
        <taxon>Bacillota</taxon>
        <taxon>Clostridia</taxon>
        <taxon>Eubacteriales</taxon>
        <taxon>Desulfallaceae</taxon>
        <taxon>Sporotomaculum</taxon>
    </lineage>
</organism>
<keyword evidence="1" id="KW-0472">Membrane</keyword>
<dbReference type="EMBL" id="LSRS01000005">
    <property type="protein sequence ID" value="KAF1084725.1"/>
    <property type="molecule type" value="Genomic_DNA"/>
</dbReference>
<evidence type="ECO:0000256" key="1">
    <source>
        <dbReference type="SAM" id="Phobius"/>
    </source>
</evidence>
<dbReference type="Proteomes" id="UP000798488">
    <property type="component" value="Unassembled WGS sequence"/>
</dbReference>
<keyword evidence="1" id="KW-0812">Transmembrane</keyword>
<gene>
    <name evidence="2" type="ORF">SPSYN_02511</name>
</gene>
<comment type="caution">
    <text evidence="2">The sequence shown here is derived from an EMBL/GenBank/DDBJ whole genome shotgun (WGS) entry which is preliminary data.</text>
</comment>
<keyword evidence="1" id="KW-1133">Transmembrane helix</keyword>
<name>A0A9D2WPG3_9FIRM</name>
<protein>
    <submittedName>
        <fullName evidence="2">Uncharacterized protein</fullName>
    </submittedName>
</protein>
<dbReference type="AlphaFoldDB" id="A0A9D2WPG3"/>
<reference evidence="2" key="1">
    <citation type="submission" date="2016-02" db="EMBL/GenBank/DDBJ databases">
        <title>Draft Genome Sequence of Sporotomaculum syntrophicum Strain FB, a Syntrophic Benzoate Degrader.</title>
        <authorList>
            <person name="Nobu M.K."/>
            <person name="Narihiro T."/>
            <person name="Qiu Y.-L."/>
            <person name="Ohashi A."/>
            <person name="Liu W.-T."/>
            <person name="Yuji S."/>
        </authorList>
    </citation>
    <scope>NUCLEOTIDE SEQUENCE</scope>
    <source>
        <strain evidence="2">FB</strain>
    </source>
</reference>
<evidence type="ECO:0000313" key="2">
    <source>
        <dbReference type="EMBL" id="KAF1084725.1"/>
    </source>
</evidence>
<evidence type="ECO:0000313" key="3">
    <source>
        <dbReference type="Proteomes" id="UP000798488"/>
    </source>
</evidence>
<dbReference type="RefSeq" id="WP_161822771.1">
    <property type="nucleotide sequence ID" value="NZ_LSRS01000005.1"/>
</dbReference>
<keyword evidence="3" id="KW-1185">Reference proteome</keyword>
<feature type="transmembrane region" description="Helical" evidence="1">
    <location>
        <begin position="12"/>
        <end position="32"/>
    </location>
</feature>
<proteinExistence type="predicted"/>
<sequence length="46" mass="5241">MFYDKYNLRQNADLAMLTLATIALTAPFIYYAKDIADSLRVIAGRK</sequence>
<accession>A0A9D2WPG3</accession>